<organism evidence="2 3">
    <name type="scientific">Rhizobium johnstonii (strain DSM 114642 / LMG 32736 / 3841)</name>
    <name type="common">Rhizobium leguminosarum bv. viciae</name>
    <dbReference type="NCBI Taxonomy" id="216596"/>
    <lineage>
        <taxon>Bacteria</taxon>
        <taxon>Pseudomonadati</taxon>
        <taxon>Pseudomonadota</taxon>
        <taxon>Alphaproteobacteria</taxon>
        <taxon>Hyphomicrobiales</taxon>
        <taxon>Rhizobiaceae</taxon>
        <taxon>Rhizobium/Agrobacterium group</taxon>
        <taxon>Rhizobium</taxon>
        <taxon>Rhizobium johnstonii</taxon>
    </lineage>
</organism>
<sequence length="78" mass="8687">MWHRFIGKGRSMSRTVGYVVGLLMILLGLIWIAQGSGYFPYPSSSFMINQSIWVLWGGIMAAAGIAVTIIISRLRRRG</sequence>
<feature type="transmembrane region" description="Helical" evidence="1">
    <location>
        <begin position="12"/>
        <end position="33"/>
    </location>
</feature>
<feature type="transmembrane region" description="Helical" evidence="1">
    <location>
        <begin position="53"/>
        <end position="74"/>
    </location>
</feature>
<keyword evidence="1" id="KW-0472">Membrane</keyword>
<evidence type="ECO:0000256" key="1">
    <source>
        <dbReference type="SAM" id="Phobius"/>
    </source>
</evidence>
<keyword evidence="1 2" id="KW-0812">Transmembrane</keyword>
<dbReference type="HOGENOM" id="CLU_187779_1_0_5"/>
<dbReference type="EnsemblBacteria" id="CAK03384">
    <property type="protein sequence ID" value="CAK03384"/>
    <property type="gene ID" value="pRL110431"/>
</dbReference>
<name>Q1M5V5_RHIJ3</name>
<accession>Q1M5V5</accession>
<protein>
    <submittedName>
        <fullName evidence="2">Transmembrane protein</fullName>
    </submittedName>
</protein>
<reference evidence="2 3" key="1">
    <citation type="journal article" date="2006" name="Genome Biol.">
        <title>The genome of Rhizobium leguminosarum has recognizable core and accessory components.</title>
        <authorList>
            <person name="Young J.W."/>
            <person name="Crossman L.C."/>
            <person name="Johnston A.W.B."/>
            <person name="Thomson N.R."/>
            <person name="Ghazoui Z.F."/>
            <person name="Hull K.H."/>
            <person name="Wexler M."/>
            <person name="Curson A.R.J."/>
            <person name="Todd J.D."/>
            <person name="Poole P.S."/>
            <person name="Mauchline T.H."/>
            <person name="East A.K."/>
            <person name="Quail M.A."/>
            <person name="Churcher C."/>
            <person name="Arrowsmith C."/>
            <person name="Cherevach A."/>
            <person name="Chillingworth T."/>
            <person name="Clarke K."/>
            <person name="Cronin A."/>
            <person name="Davis P."/>
            <person name="Fraser A."/>
            <person name="Hance Z."/>
            <person name="Hauser H."/>
            <person name="Jagels K."/>
            <person name="Moule S."/>
            <person name="Mungall K."/>
            <person name="Norbertczak H."/>
            <person name="Rabbinowitsch E."/>
            <person name="Sanders M."/>
            <person name="Simmonds M."/>
            <person name="Whitehead S."/>
            <person name="Parkhill J."/>
        </authorList>
    </citation>
    <scope>NUCLEOTIDE SEQUENCE [LARGE SCALE GENOMIC DNA]</scope>
    <source>
        <strain evidence="3">DSM 114642 / LMG 32736 / 3841</strain>
    </source>
</reference>
<evidence type="ECO:0000313" key="2">
    <source>
        <dbReference type="EMBL" id="CAK03384.1"/>
    </source>
</evidence>
<dbReference type="EMBL" id="AM236085">
    <property type="protein sequence ID" value="CAK03384.1"/>
    <property type="molecule type" value="Genomic_DNA"/>
</dbReference>
<dbReference type="KEGG" id="rle:pRL110431"/>
<dbReference type="AlphaFoldDB" id="Q1M5V5"/>
<dbReference type="Proteomes" id="UP000006575">
    <property type="component" value="Plasmid pRL11"/>
</dbReference>
<keyword evidence="2" id="KW-0614">Plasmid</keyword>
<evidence type="ECO:0000313" key="3">
    <source>
        <dbReference type="Proteomes" id="UP000006575"/>
    </source>
</evidence>
<proteinExistence type="predicted"/>
<keyword evidence="3" id="KW-1185">Reference proteome</keyword>
<keyword evidence="1" id="KW-1133">Transmembrane helix</keyword>
<geneLocation type="plasmid" evidence="2 3">
    <name>pRL11</name>
</geneLocation>
<gene>
    <name evidence="2" type="ordered locus">pRL110431</name>
</gene>